<dbReference type="GO" id="GO:0052621">
    <property type="term" value="F:diguanylate cyclase activity"/>
    <property type="evidence" value="ECO:0007669"/>
    <property type="project" value="UniProtKB-EC"/>
</dbReference>
<dbReference type="InterPro" id="IPR050469">
    <property type="entry name" value="Diguanylate_Cyclase"/>
</dbReference>
<dbReference type="SUPFAM" id="SSF55073">
    <property type="entry name" value="Nucleotide cyclase"/>
    <property type="match status" value="1"/>
</dbReference>
<name>D4H5P1_DENA2</name>
<dbReference type="GO" id="GO:0043709">
    <property type="term" value="P:cell adhesion involved in single-species biofilm formation"/>
    <property type="evidence" value="ECO:0007669"/>
    <property type="project" value="TreeGrafter"/>
</dbReference>
<dbReference type="KEGG" id="dap:Dacet_2728"/>
<reference evidence="7 8" key="1">
    <citation type="journal article" date="2010" name="Stand. Genomic Sci.">
        <title>Complete genome sequence of Denitrovibrio acetiphilus type strain (N2460).</title>
        <authorList>
            <person name="Kiss H."/>
            <person name="Lang E."/>
            <person name="Lapidus A."/>
            <person name="Copeland A."/>
            <person name="Nolan M."/>
            <person name="Glavina Del Rio T."/>
            <person name="Chen F."/>
            <person name="Lucas S."/>
            <person name="Tice H."/>
            <person name="Cheng J.F."/>
            <person name="Han C."/>
            <person name="Goodwin L."/>
            <person name="Pitluck S."/>
            <person name="Liolios K."/>
            <person name="Pati A."/>
            <person name="Ivanova N."/>
            <person name="Mavromatis K."/>
            <person name="Chen A."/>
            <person name="Palaniappan K."/>
            <person name="Land M."/>
            <person name="Hauser L."/>
            <person name="Chang Y.J."/>
            <person name="Jeffries C.D."/>
            <person name="Detter J.C."/>
            <person name="Brettin T."/>
            <person name="Spring S."/>
            <person name="Rohde M."/>
            <person name="Goker M."/>
            <person name="Woyke T."/>
            <person name="Bristow J."/>
            <person name="Eisen J.A."/>
            <person name="Markowitz V."/>
            <person name="Hugenholtz P."/>
            <person name="Kyrpides N.C."/>
            <person name="Klenk H.P."/>
        </authorList>
    </citation>
    <scope>NUCLEOTIDE SEQUENCE [LARGE SCALE GENOMIC DNA]</scope>
    <source>
        <strain evidence="8">DSM 12809 / NBRC 114555 / N2460</strain>
    </source>
</reference>
<dbReference type="GO" id="GO:1902201">
    <property type="term" value="P:negative regulation of bacterial-type flagellum-dependent cell motility"/>
    <property type="evidence" value="ECO:0007669"/>
    <property type="project" value="TreeGrafter"/>
</dbReference>
<keyword evidence="4" id="KW-0175">Coiled coil</keyword>
<dbReference type="Pfam" id="PF00072">
    <property type="entry name" value="Response_reg"/>
    <property type="match status" value="1"/>
</dbReference>
<comment type="catalytic activity">
    <reaction evidence="2">
        <text>2 GTP = 3',3'-c-di-GMP + 2 diphosphate</text>
        <dbReference type="Rhea" id="RHEA:24898"/>
        <dbReference type="ChEBI" id="CHEBI:33019"/>
        <dbReference type="ChEBI" id="CHEBI:37565"/>
        <dbReference type="ChEBI" id="CHEBI:58805"/>
        <dbReference type="EC" id="2.7.7.65"/>
    </reaction>
</comment>
<dbReference type="InParanoid" id="D4H5P1"/>
<dbReference type="SMART" id="SM00267">
    <property type="entry name" value="GGDEF"/>
    <property type="match status" value="1"/>
</dbReference>
<dbReference type="STRING" id="522772.Dacet_2728"/>
<dbReference type="PROSITE" id="PS50110">
    <property type="entry name" value="RESPONSE_REGULATORY"/>
    <property type="match status" value="1"/>
</dbReference>
<feature type="domain" description="Response regulatory" evidence="5">
    <location>
        <begin position="7"/>
        <end position="124"/>
    </location>
</feature>
<dbReference type="InterPro" id="IPR043128">
    <property type="entry name" value="Rev_trsase/Diguanyl_cyclase"/>
</dbReference>
<evidence type="ECO:0000259" key="6">
    <source>
        <dbReference type="PROSITE" id="PS50887"/>
    </source>
</evidence>
<dbReference type="EC" id="2.7.7.65" evidence="1"/>
<dbReference type="NCBIfam" id="TIGR00254">
    <property type="entry name" value="GGDEF"/>
    <property type="match status" value="1"/>
</dbReference>
<dbReference type="FunFam" id="3.30.70.270:FF:000001">
    <property type="entry name" value="Diguanylate cyclase domain protein"/>
    <property type="match status" value="1"/>
</dbReference>
<gene>
    <name evidence="7" type="ordered locus">Dacet_2728</name>
</gene>
<dbReference type="PaxDb" id="522772-Dacet_2728"/>
<evidence type="ECO:0000256" key="3">
    <source>
        <dbReference type="PROSITE-ProRule" id="PRU00169"/>
    </source>
</evidence>
<dbReference type="Gene3D" id="3.40.50.2300">
    <property type="match status" value="1"/>
</dbReference>
<accession>D4H5P1</accession>
<dbReference type="PANTHER" id="PTHR45138:SF9">
    <property type="entry name" value="DIGUANYLATE CYCLASE DGCM-RELATED"/>
    <property type="match status" value="1"/>
</dbReference>
<dbReference type="RefSeq" id="WP_013011975.1">
    <property type="nucleotide sequence ID" value="NC_013943.1"/>
</dbReference>
<dbReference type="InterPro" id="IPR011006">
    <property type="entry name" value="CheY-like_superfamily"/>
</dbReference>
<proteinExistence type="predicted"/>
<dbReference type="InterPro" id="IPR029787">
    <property type="entry name" value="Nucleotide_cyclase"/>
</dbReference>
<dbReference type="InterPro" id="IPR001789">
    <property type="entry name" value="Sig_transdc_resp-reg_receiver"/>
</dbReference>
<dbReference type="InterPro" id="IPR000160">
    <property type="entry name" value="GGDEF_dom"/>
</dbReference>
<dbReference type="CDD" id="cd19920">
    <property type="entry name" value="REC_PA4781-like"/>
    <property type="match status" value="1"/>
</dbReference>
<evidence type="ECO:0000256" key="1">
    <source>
        <dbReference type="ARBA" id="ARBA00012528"/>
    </source>
</evidence>
<evidence type="ECO:0000256" key="4">
    <source>
        <dbReference type="SAM" id="Coils"/>
    </source>
</evidence>
<keyword evidence="8" id="KW-1185">Reference proteome</keyword>
<feature type="domain" description="GGDEF" evidence="6">
    <location>
        <begin position="181"/>
        <end position="312"/>
    </location>
</feature>
<dbReference type="HOGENOM" id="CLU_000445_11_28_0"/>
<evidence type="ECO:0000313" key="7">
    <source>
        <dbReference type="EMBL" id="ADD69482.1"/>
    </source>
</evidence>
<dbReference type="PANTHER" id="PTHR45138">
    <property type="entry name" value="REGULATORY COMPONENTS OF SENSORY TRANSDUCTION SYSTEM"/>
    <property type="match status" value="1"/>
</dbReference>
<dbReference type="SMART" id="SM00448">
    <property type="entry name" value="REC"/>
    <property type="match status" value="1"/>
</dbReference>
<dbReference type="Gene3D" id="3.30.70.270">
    <property type="match status" value="1"/>
</dbReference>
<dbReference type="eggNOG" id="COG3706">
    <property type="taxonomic scope" value="Bacteria"/>
</dbReference>
<dbReference type="PROSITE" id="PS50887">
    <property type="entry name" value="GGDEF"/>
    <property type="match status" value="1"/>
</dbReference>
<evidence type="ECO:0000313" key="8">
    <source>
        <dbReference type="Proteomes" id="UP000002012"/>
    </source>
</evidence>
<dbReference type="GO" id="GO:0000160">
    <property type="term" value="P:phosphorelay signal transduction system"/>
    <property type="evidence" value="ECO:0007669"/>
    <property type="project" value="InterPro"/>
</dbReference>
<evidence type="ECO:0000256" key="2">
    <source>
        <dbReference type="ARBA" id="ARBA00034247"/>
    </source>
</evidence>
<dbReference type="OrthoDB" id="9804955at2"/>
<keyword evidence="3" id="KW-0597">Phosphoprotein</keyword>
<dbReference type="GO" id="GO:0005886">
    <property type="term" value="C:plasma membrane"/>
    <property type="evidence" value="ECO:0007669"/>
    <property type="project" value="TreeGrafter"/>
</dbReference>
<dbReference type="EMBL" id="CP001968">
    <property type="protein sequence ID" value="ADD69482.1"/>
    <property type="molecule type" value="Genomic_DNA"/>
</dbReference>
<protein>
    <recommendedName>
        <fullName evidence="1">diguanylate cyclase</fullName>
        <ecNumber evidence="1">2.7.7.65</ecNumber>
    </recommendedName>
</protein>
<dbReference type="AlphaFoldDB" id="D4H5P1"/>
<organism evidence="7 8">
    <name type="scientific">Denitrovibrio acetiphilus (strain DSM 12809 / NBRC 114555 / N2460)</name>
    <dbReference type="NCBI Taxonomy" id="522772"/>
    <lineage>
        <taxon>Bacteria</taxon>
        <taxon>Pseudomonadati</taxon>
        <taxon>Deferribacterota</taxon>
        <taxon>Deferribacteres</taxon>
        <taxon>Deferribacterales</taxon>
        <taxon>Geovibrionaceae</taxon>
        <taxon>Denitrovibrio</taxon>
    </lineage>
</organism>
<sequence length="312" mass="34988">MKNKKMHVLIVDDNPQNLKVLGNILKDNTPYGLAFAMSGKEALEYLVKNVPDMVLLDVMMPDMDGFEVCKTLHARAETKGIPVIFITAKSEPEDIVKGFQMGGVDYVTKPFNEAELLMRINTHMELKRARDLLEEKNKELIEAYDKIEHLALTDTLTGIANRRNITNMLGKEAARCKRNKGKFSLIMCDIDFFKRVNDTYGHDAGDYVLKTISHVIQQALREQDIVARWGGEEFLIVLPETDAGNAVAVAEKLRTAIGNTEMSYEGISFSVTMTFGVSEYDVSLGIEKSIKKADDALYEGKQTGRNKVVRSD</sequence>
<dbReference type="Pfam" id="PF00990">
    <property type="entry name" value="GGDEF"/>
    <property type="match status" value="1"/>
</dbReference>
<dbReference type="CDD" id="cd01949">
    <property type="entry name" value="GGDEF"/>
    <property type="match status" value="1"/>
</dbReference>
<feature type="coiled-coil region" evidence="4">
    <location>
        <begin position="123"/>
        <end position="150"/>
    </location>
</feature>
<evidence type="ECO:0000259" key="5">
    <source>
        <dbReference type="PROSITE" id="PS50110"/>
    </source>
</evidence>
<feature type="modified residue" description="4-aspartylphosphate" evidence="3">
    <location>
        <position position="57"/>
    </location>
</feature>
<dbReference type="SUPFAM" id="SSF52172">
    <property type="entry name" value="CheY-like"/>
    <property type="match status" value="1"/>
</dbReference>
<dbReference type="FunCoup" id="D4H5P1">
    <property type="interactions" value="98"/>
</dbReference>
<dbReference type="Proteomes" id="UP000002012">
    <property type="component" value="Chromosome"/>
</dbReference>